<proteinExistence type="predicted"/>
<reference evidence="1" key="2">
    <citation type="submission" date="2013-11" db="EMBL/GenBank/DDBJ databases">
        <title>Draft genome sequence of Bacteroides uniformis (ATCC 8492).</title>
        <authorList>
            <person name="Sudarsanam P."/>
            <person name="Ley R."/>
            <person name="Guruge J."/>
            <person name="Turnbaugh P.J."/>
            <person name="Mahowald M."/>
            <person name="Liep D."/>
            <person name="Gordon J."/>
        </authorList>
    </citation>
    <scope>NUCLEOTIDE SEQUENCE</scope>
    <source>
        <strain evidence="1">ATCC 8492</strain>
    </source>
</reference>
<evidence type="ECO:0000313" key="2">
    <source>
        <dbReference type="Proteomes" id="UP000004110"/>
    </source>
</evidence>
<dbReference type="EMBL" id="AAYH02000041">
    <property type="protein sequence ID" value="EDO54564.1"/>
    <property type="molecule type" value="Genomic_DNA"/>
</dbReference>
<name>A0ABC9NCY9_BACUC</name>
<reference evidence="1" key="1">
    <citation type="submission" date="2007-06" db="EMBL/GenBank/DDBJ databases">
        <authorList>
            <person name="Fulton L."/>
            <person name="Clifton S."/>
            <person name="Fulton B."/>
            <person name="Xu J."/>
            <person name="Minx P."/>
            <person name="Pepin K.H."/>
            <person name="Johnson M."/>
            <person name="Thiruvilangam P."/>
            <person name="Bhonagiri V."/>
            <person name="Nash W.E."/>
            <person name="Mardis E.R."/>
            <person name="Wilson R.K."/>
        </authorList>
    </citation>
    <scope>NUCLEOTIDE SEQUENCE [LARGE SCALE GENOMIC DNA]</scope>
    <source>
        <strain evidence="1">ATCC 8492</strain>
    </source>
</reference>
<gene>
    <name evidence="1" type="ORF">BACUNI_01547</name>
</gene>
<organism evidence="1 2">
    <name type="scientific">Bacteroides uniformis (strain ATCC 8492 / DSM 6597 / CCUG 4942 / CIP 103695 / JCM 5828 / KCTC 5204 / NCTC 13054 / VPI 0061)</name>
    <dbReference type="NCBI Taxonomy" id="411479"/>
    <lineage>
        <taxon>Bacteria</taxon>
        <taxon>Pseudomonadati</taxon>
        <taxon>Bacteroidota</taxon>
        <taxon>Bacteroidia</taxon>
        <taxon>Bacteroidales</taxon>
        <taxon>Bacteroidaceae</taxon>
        <taxon>Bacteroides</taxon>
    </lineage>
</organism>
<dbReference type="AlphaFoldDB" id="A0ABC9NCY9"/>
<accession>A0ABC9NCY9</accession>
<sequence length="45" mass="5413">MHGSESEFDAHNISFLYFKLCNRCKCTMRLGEKQVLYGFFFNERD</sequence>
<evidence type="ECO:0000313" key="1">
    <source>
        <dbReference type="EMBL" id="EDO54564.1"/>
    </source>
</evidence>
<dbReference type="Proteomes" id="UP000004110">
    <property type="component" value="Unassembled WGS sequence"/>
</dbReference>
<keyword evidence="2" id="KW-1185">Reference proteome</keyword>
<protein>
    <submittedName>
        <fullName evidence="1">Uncharacterized protein</fullName>
    </submittedName>
</protein>
<comment type="caution">
    <text evidence="1">The sequence shown here is derived from an EMBL/GenBank/DDBJ whole genome shotgun (WGS) entry which is preliminary data.</text>
</comment>